<evidence type="ECO:0000256" key="1">
    <source>
        <dbReference type="SAM" id="MobiDB-lite"/>
    </source>
</evidence>
<protein>
    <submittedName>
        <fullName evidence="3">TraB/GumN family protein</fullName>
    </submittedName>
</protein>
<proteinExistence type="predicted"/>
<keyword evidence="2" id="KW-0472">Membrane</keyword>
<feature type="transmembrane region" description="Helical" evidence="2">
    <location>
        <begin position="297"/>
        <end position="315"/>
    </location>
</feature>
<feature type="transmembrane region" description="Helical" evidence="2">
    <location>
        <begin position="321"/>
        <end position="345"/>
    </location>
</feature>
<keyword evidence="2" id="KW-0812">Transmembrane</keyword>
<feature type="transmembrane region" description="Helical" evidence="2">
    <location>
        <begin position="377"/>
        <end position="400"/>
    </location>
</feature>
<dbReference type="InterPro" id="IPR046345">
    <property type="entry name" value="TraB_PrgY-like"/>
</dbReference>
<dbReference type="InterPro" id="IPR002816">
    <property type="entry name" value="TraB/PrgY/GumN_fam"/>
</dbReference>
<evidence type="ECO:0000313" key="3">
    <source>
        <dbReference type="EMBL" id="MDF0590363.1"/>
    </source>
</evidence>
<feature type="transmembrane region" description="Helical" evidence="2">
    <location>
        <begin position="265"/>
        <end position="285"/>
    </location>
</feature>
<name>A0ABT5X6P0_9EURY</name>
<evidence type="ECO:0000256" key="2">
    <source>
        <dbReference type="SAM" id="Phobius"/>
    </source>
</evidence>
<keyword evidence="2" id="KW-1133">Transmembrane helix</keyword>
<dbReference type="CDD" id="cd14726">
    <property type="entry name" value="TraB_PrgY-like"/>
    <property type="match status" value="1"/>
</dbReference>
<dbReference type="RefSeq" id="WP_316966114.1">
    <property type="nucleotide sequence ID" value="NZ_JARFPK010000011.1"/>
</dbReference>
<sequence>MDNIGSGGSESATAMGAEPPPSEMEGKKGEIVIVGTAHVSEKSVQDVIRAIEDLRPDVVAVELCQGRYRALTGQEETGDIQIKEILKDGKLYLLLVQWFLSYVQKKIGSDLGVKPGSEMIAAIEAAERMGARVALVDRDIGVTIQRFWSAMNFLEKAKLVASLIPAAFGKGEKIEIDKVTEEDVVSAIIEEFREVSPRAAQVLIDERDAYIARNLIRLGGEKRVVAVVGAGHREGITRYLASPENIPPFEDMARPTRKRFSLPKLFGAGLTLLVLITIAAVLLSANSTANLFSAFKIWFLVNGTLSAAGVILARGHPISALTAFMIAWMTSLNPLMAAGWFAGIVEAWKRKPKMVDTKKLAEAETFKDMMAIPLFRVILVAAMANIGSVAGTVIGAYLILQMSGLSPQDLVGGLF</sequence>
<evidence type="ECO:0000313" key="4">
    <source>
        <dbReference type="Proteomes" id="UP001220010"/>
    </source>
</evidence>
<reference evidence="3 4" key="1">
    <citation type="submission" date="2023-03" db="EMBL/GenBank/DDBJ databases">
        <title>WGS of Methanotrichaceae archaeon Mx.</title>
        <authorList>
            <person name="Sorokin D.Y."/>
            <person name="Merkel A.Y."/>
        </authorList>
    </citation>
    <scope>NUCLEOTIDE SEQUENCE [LARGE SCALE GENOMIC DNA]</scope>
    <source>
        <strain evidence="3 4">Mx</strain>
    </source>
</reference>
<dbReference type="PANTHER" id="PTHR21530:SF7">
    <property type="entry name" value="TRAB DOMAIN-CONTAINING PROTEIN"/>
    <property type="match status" value="1"/>
</dbReference>
<dbReference type="NCBIfam" id="TIGR00261">
    <property type="entry name" value="traB"/>
    <property type="match status" value="1"/>
</dbReference>
<dbReference type="PANTHER" id="PTHR21530">
    <property type="entry name" value="PHEROMONE SHUTDOWN PROTEIN"/>
    <property type="match status" value="1"/>
</dbReference>
<accession>A0ABT5X6P0</accession>
<feature type="region of interest" description="Disordered" evidence="1">
    <location>
        <begin position="1"/>
        <end position="25"/>
    </location>
</feature>
<dbReference type="EMBL" id="JARFPK010000011">
    <property type="protein sequence ID" value="MDF0590363.1"/>
    <property type="molecule type" value="Genomic_DNA"/>
</dbReference>
<organism evidence="3 4">
    <name type="scientific">Candidatus Methanocrinis natronophilus</name>
    <dbReference type="NCBI Taxonomy" id="3033396"/>
    <lineage>
        <taxon>Archaea</taxon>
        <taxon>Methanobacteriati</taxon>
        <taxon>Methanobacteriota</taxon>
        <taxon>Stenosarchaea group</taxon>
        <taxon>Methanomicrobia</taxon>
        <taxon>Methanotrichales</taxon>
        <taxon>Methanotrichaceae</taxon>
        <taxon>Methanocrinis</taxon>
    </lineage>
</organism>
<dbReference type="Pfam" id="PF01963">
    <property type="entry name" value="TraB_PrgY_gumN"/>
    <property type="match status" value="1"/>
</dbReference>
<gene>
    <name evidence="3" type="ORF">P0O15_04145</name>
</gene>
<keyword evidence="4" id="KW-1185">Reference proteome</keyword>
<dbReference type="Proteomes" id="UP001220010">
    <property type="component" value="Unassembled WGS sequence"/>
</dbReference>
<dbReference type="InterPro" id="IPR005230">
    <property type="entry name" value="TraB_bac"/>
</dbReference>
<comment type="caution">
    <text evidence="3">The sequence shown here is derived from an EMBL/GenBank/DDBJ whole genome shotgun (WGS) entry which is preliminary data.</text>
</comment>